<dbReference type="Proteomes" id="UP000237144">
    <property type="component" value="Unassembled WGS sequence"/>
</dbReference>
<sequence>MSHQTLRFARPPPREDNFPTFPHLTSLILIESSIRISRQVDDFATVFPKLEQLTSVGSLPVDLWLLAEVSVVARSAIFYTNSAQLLDVRAVTETNLIPTPSRLLQSCTFTLLRAGSSPTEPPASLQDAQVLSNKIYEGTECTVRCNSLDATIEETVERVLADRVI</sequence>
<dbReference type="AlphaFoldDB" id="A0A2S5BDW7"/>
<dbReference type="EMBL" id="PJQD01000020">
    <property type="protein sequence ID" value="POY74976.1"/>
    <property type="molecule type" value="Genomic_DNA"/>
</dbReference>
<proteinExistence type="predicted"/>
<comment type="caution">
    <text evidence="1">The sequence shown here is derived from an EMBL/GenBank/DDBJ whole genome shotgun (WGS) entry which is preliminary data.</text>
</comment>
<gene>
    <name evidence="1" type="ORF">BMF94_1952</name>
</gene>
<organism evidence="1 2">
    <name type="scientific">Rhodotorula taiwanensis</name>
    <dbReference type="NCBI Taxonomy" id="741276"/>
    <lineage>
        <taxon>Eukaryota</taxon>
        <taxon>Fungi</taxon>
        <taxon>Dikarya</taxon>
        <taxon>Basidiomycota</taxon>
        <taxon>Pucciniomycotina</taxon>
        <taxon>Microbotryomycetes</taxon>
        <taxon>Sporidiobolales</taxon>
        <taxon>Sporidiobolaceae</taxon>
        <taxon>Rhodotorula</taxon>
    </lineage>
</organism>
<reference evidence="1 2" key="1">
    <citation type="journal article" date="2018" name="Front. Microbiol.">
        <title>Prospects for Fungal Bioremediation of Acidic Radioactive Waste Sites: Characterization and Genome Sequence of Rhodotorula taiwanensis MD1149.</title>
        <authorList>
            <person name="Tkavc R."/>
            <person name="Matrosova V.Y."/>
            <person name="Grichenko O.E."/>
            <person name="Gostincar C."/>
            <person name="Volpe R.P."/>
            <person name="Klimenkova P."/>
            <person name="Gaidamakova E.K."/>
            <person name="Zhou C.E."/>
            <person name="Stewart B.J."/>
            <person name="Lyman M.G."/>
            <person name="Malfatti S.A."/>
            <person name="Rubinfeld B."/>
            <person name="Courtot M."/>
            <person name="Singh J."/>
            <person name="Dalgard C.L."/>
            <person name="Hamilton T."/>
            <person name="Frey K.G."/>
            <person name="Gunde-Cimerman N."/>
            <person name="Dugan L."/>
            <person name="Daly M.J."/>
        </authorList>
    </citation>
    <scope>NUCLEOTIDE SEQUENCE [LARGE SCALE GENOMIC DNA]</scope>
    <source>
        <strain evidence="1 2">MD1149</strain>
    </source>
</reference>
<evidence type="ECO:0000313" key="2">
    <source>
        <dbReference type="Proteomes" id="UP000237144"/>
    </source>
</evidence>
<keyword evidence="2" id="KW-1185">Reference proteome</keyword>
<evidence type="ECO:0000313" key="1">
    <source>
        <dbReference type="EMBL" id="POY74976.1"/>
    </source>
</evidence>
<accession>A0A2S5BDW7</accession>
<name>A0A2S5BDW7_9BASI</name>
<protein>
    <submittedName>
        <fullName evidence="1">Uncharacterized protein</fullName>
    </submittedName>
</protein>